<dbReference type="Proteomes" id="UP000256310">
    <property type="component" value="Unassembled WGS sequence"/>
</dbReference>
<dbReference type="PRINTS" id="PR00420">
    <property type="entry name" value="RNGMNOXGNASE"/>
</dbReference>
<sequence>MRRTTALIAGGGPAGLTAAIALARAGMEPLLIERHARTPDLLCGGFVSWQTLKSLERLKIDPARLGGHAIDRVRLFAGNRSRSAQLPHPGMGFSRRRLDSVLLETAEAAGADIQRGTAISSADGPDAIRLADGQSLAADALFLATGKYELRGLKRPVGKQDRDPWMGLRYRISASAALRDRIGGAIELHLFRHGYAGLLLQEDGSANLCLALRRSRLREANGNPGQLLGLLGREAPSLAARLDGETLPDTSDAISRVPYGWRMREGHRGLFRIGDQGAVIPSLAGEGIGIALASGEAAARAYLAGGPAAAIAFQKNFARTARRPMAIADLLKRITDHPRLARHAIRLAGFPGLVGLLGEATRIRA</sequence>
<feature type="domain" description="FAD-binding" evidence="1">
    <location>
        <begin position="4"/>
        <end position="121"/>
    </location>
</feature>
<organism evidence="2 3">
    <name type="scientific">Parasphingopyxis lamellibrachiae</name>
    <dbReference type="NCBI Taxonomy" id="680125"/>
    <lineage>
        <taxon>Bacteria</taxon>
        <taxon>Pseudomonadati</taxon>
        <taxon>Pseudomonadota</taxon>
        <taxon>Alphaproteobacteria</taxon>
        <taxon>Sphingomonadales</taxon>
        <taxon>Sphingomonadaceae</taxon>
        <taxon>Parasphingopyxis</taxon>
    </lineage>
</organism>
<accession>A0A3D9FH54</accession>
<proteinExistence type="predicted"/>
<dbReference type="AlphaFoldDB" id="A0A3D9FH54"/>
<name>A0A3D9FH54_9SPHN</name>
<reference evidence="2 3" key="1">
    <citation type="submission" date="2018-07" db="EMBL/GenBank/DDBJ databases">
        <title>Genomic Encyclopedia of Type Strains, Phase IV (KMG-IV): sequencing the most valuable type-strain genomes for metagenomic binning, comparative biology and taxonomic classification.</title>
        <authorList>
            <person name="Goeker M."/>
        </authorList>
    </citation>
    <scope>NUCLEOTIDE SEQUENCE [LARGE SCALE GENOMIC DNA]</scope>
    <source>
        <strain evidence="2 3">DSM 26725</strain>
    </source>
</reference>
<dbReference type="PANTHER" id="PTHR42685:SF19">
    <property type="entry name" value="POSSIBLE OXIDOREDUCTASE"/>
    <property type="match status" value="1"/>
</dbReference>
<evidence type="ECO:0000313" key="2">
    <source>
        <dbReference type="EMBL" id="RED17113.1"/>
    </source>
</evidence>
<dbReference type="EMBL" id="QRDP01000004">
    <property type="protein sequence ID" value="RED17113.1"/>
    <property type="molecule type" value="Genomic_DNA"/>
</dbReference>
<dbReference type="InterPro" id="IPR050407">
    <property type="entry name" value="Geranylgeranyl_reductase"/>
</dbReference>
<dbReference type="GO" id="GO:0071949">
    <property type="term" value="F:FAD binding"/>
    <property type="evidence" value="ECO:0007669"/>
    <property type="project" value="InterPro"/>
</dbReference>
<dbReference type="PANTHER" id="PTHR42685">
    <property type="entry name" value="GERANYLGERANYL DIPHOSPHATE REDUCTASE"/>
    <property type="match status" value="1"/>
</dbReference>
<dbReference type="Gene3D" id="3.50.50.60">
    <property type="entry name" value="FAD/NAD(P)-binding domain"/>
    <property type="match status" value="1"/>
</dbReference>
<dbReference type="InterPro" id="IPR036188">
    <property type="entry name" value="FAD/NAD-bd_sf"/>
</dbReference>
<protein>
    <submittedName>
        <fullName evidence="2">Flavin-dependent dehydrogenase</fullName>
    </submittedName>
</protein>
<dbReference type="SUPFAM" id="SSF51905">
    <property type="entry name" value="FAD/NAD(P)-binding domain"/>
    <property type="match status" value="1"/>
</dbReference>
<comment type="caution">
    <text evidence="2">The sequence shown here is derived from an EMBL/GenBank/DDBJ whole genome shotgun (WGS) entry which is preliminary data.</text>
</comment>
<dbReference type="OrthoDB" id="5652862at2"/>
<evidence type="ECO:0000259" key="1">
    <source>
        <dbReference type="Pfam" id="PF01494"/>
    </source>
</evidence>
<dbReference type="InterPro" id="IPR002938">
    <property type="entry name" value="FAD-bd"/>
</dbReference>
<dbReference type="Pfam" id="PF01494">
    <property type="entry name" value="FAD_binding_3"/>
    <property type="match status" value="1"/>
</dbReference>
<gene>
    <name evidence="2" type="ORF">DFR46_2149</name>
</gene>
<keyword evidence="3" id="KW-1185">Reference proteome</keyword>
<dbReference type="RefSeq" id="WP_116236423.1">
    <property type="nucleotide sequence ID" value="NZ_QRDP01000004.1"/>
</dbReference>
<evidence type="ECO:0000313" key="3">
    <source>
        <dbReference type="Proteomes" id="UP000256310"/>
    </source>
</evidence>